<protein>
    <recommendedName>
        <fullName evidence="3">HTH bat-type domain-containing protein</fullName>
    </recommendedName>
</protein>
<evidence type="ECO:0000313" key="5">
    <source>
        <dbReference type="Proteomes" id="UP000318864"/>
    </source>
</evidence>
<organism evidence="4 5">
    <name type="scientific">Salinadaptatus halalkaliphilus</name>
    <dbReference type="NCBI Taxonomy" id="2419781"/>
    <lineage>
        <taxon>Archaea</taxon>
        <taxon>Methanobacteriati</taxon>
        <taxon>Methanobacteriota</taxon>
        <taxon>Stenosarchaea group</taxon>
        <taxon>Halobacteria</taxon>
        <taxon>Halobacteriales</taxon>
        <taxon>Natrialbaceae</taxon>
        <taxon>Salinadaptatus</taxon>
    </lineage>
</organism>
<accession>A0A4S3TJ49</accession>
<sequence>MSKACNGLAYYSGYFNQPRDRTGEEIAEALGISQPAFFVATANGTIESSPEAYRGRSGQALTAEDSPLREVYGFLSALLCFSSAYADCDVVRKPKIPERPLEGGDSACKS</sequence>
<dbReference type="Proteomes" id="UP000318864">
    <property type="component" value="Unassembled WGS sequence"/>
</dbReference>
<evidence type="ECO:0000256" key="1">
    <source>
        <dbReference type="ARBA" id="ARBA00023015"/>
    </source>
</evidence>
<keyword evidence="1" id="KW-0805">Transcription regulation</keyword>
<gene>
    <name evidence="4" type="ORF">D8Y22_15235</name>
</gene>
<keyword evidence="2" id="KW-0804">Transcription</keyword>
<proteinExistence type="predicted"/>
<reference evidence="4 5" key="1">
    <citation type="submission" date="2018-10" db="EMBL/GenBank/DDBJ databases">
        <title>Natronolimnobius sp. XQ-INN 246 isolated from Inner Mongolia Autonomous Region of China.</title>
        <authorList>
            <person name="Xue Q."/>
        </authorList>
    </citation>
    <scope>NUCLEOTIDE SEQUENCE [LARGE SCALE GENOMIC DNA]</scope>
    <source>
        <strain evidence="4 5">XQ-INN 246</strain>
    </source>
</reference>
<name>A0A4S3TJ49_9EURY</name>
<dbReference type="InterPro" id="IPR007050">
    <property type="entry name" value="HTH_bacterioopsin"/>
</dbReference>
<feature type="domain" description="HTH bat-type" evidence="3">
    <location>
        <begin position="8"/>
        <end position="37"/>
    </location>
</feature>
<evidence type="ECO:0000256" key="2">
    <source>
        <dbReference type="ARBA" id="ARBA00023163"/>
    </source>
</evidence>
<keyword evidence="5" id="KW-1185">Reference proteome</keyword>
<evidence type="ECO:0000259" key="3">
    <source>
        <dbReference type="Pfam" id="PF04967"/>
    </source>
</evidence>
<dbReference type="AlphaFoldDB" id="A0A4S3TJ49"/>
<dbReference type="EMBL" id="RBZW01000045">
    <property type="protein sequence ID" value="THE64002.1"/>
    <property type="molecule type" value="Genomic_DNA"/>
</dbReference>
<dbReference type="Pfam" id="PF04967">
    <property type="entry name" value="HTH_10"/>
    <property type="match status" value="1"/>
</dbReference>
<comment type="caution">
    <text evidence="4">The sequence shown here is derived from an EMBL/GenBank/DDBJ whole genome shotgun (WGS) entry which is preliminary data.</text>
</comment>
<evidence type="ECO:0000313" key="4">
    <source>
        <dbReference type="EMBL" id="THE64002.1"/>
    </source>
</evidence>